<dbReference type="OrthoDB" id="653949at2"/>
<dbReference type="Proteomes" id="UP000321938">
    <property type="component" value="Unassembled WGS sequence"/>
</dbReference>
<dbReference type="InterPro" id="IPR036680">
    <property type="entry name" value="SPOR-like_sf"/>
</dbReference>
<sequence>MQLETYISDLLYRYDCVIVPQFGAFLTHRVSAKLNETSHSFYPPKKTLSFNEQLQTNDGLLANYIAEIEKIPYLVAVRKISKKVKSIKSYLTEGETIELNNIGDLILNKEGNINFEPSHHINYLTNAFGLSQFTTGKITRDVYKETVEALESEIPIAITPEKRASTSFAARPYLKYAAVGLIFLTVGGLIASNYYGNQIDNHNQIAQEEANQQLDARVQEATFIIDSPLPAATLQVEKMTGNYHIVAGAFRVEANSNKKVQQLKEKGFKARKIGINRYGLHEVVYSSHTDRVEALNALRAIKRTHNRDAWLLVKALD</sequence>
<dbReference type="InterPro" id="IPR040495">
    <property type="entry name" value="HU-CCDC81_bac_1"/>
</dbReference>
<dbReference type="RefSeq" id="WP_028870634.1">
    <property type="nucleotide sequence ID" value="NZ_VOSB01000005.1"/>
</dbReference>
<dbReference type="GO" id="GO:0042834">
    <property type="term" value="F:peptidoglycan binding"/>
    <property type="evidence" value="ECO:0007669"/>
    <property type="project" value="InterPro"/>
</dbReference>
<dbReference type="EMBL" id="VOSB01000005">
    <property type="protein sequence ID" value="TXE19049.1"/>
    <property type="molecule type" value="Genomic_DNA"/>
</dbReference>
<dbReference type="AlphaFoldDB" id="A0A5C7BBD0"/>
<protein>
    <submittedName>
        <fullName evidence="2">SPOR domain-containing protein</fullName>
    </submittedName>
</protein>
<keyword evidence="3" id="KW-1185">Reference proteome</keyword>
<gene>
    <name evidence="2" type="ORF">ES692_04110</name>
</gene>
<dbReference type="SUPFAM" id="SSF110997">
    <property type="entry name" value="Sporulation related repeat"/>
    <property type="match status" value="1"/>
</dbReference>
<dbReference type="InterPro" id="IPR007730">
    <property type="entry name" value="SPOR-like_dom"/>
</dbReference>
<dbReference type="InterPro" id="IPR041268">
    <property type="entry name" value="HU-CCDC81_bac_2"/>
</dbReference>
<accession>A0A5C7BBD0</accession>
<evidence type="ECO:0000313" key="2">
    <source>
        <dbReference type="EMBL" id="TXE19049.1"/>
    </source>
</evidence>
<evidence type="ECO:0000313" key="3">
    <source>
        <dbReference type="Proteomes" id="UP000321938"/>
    </source>
</evidence>
<dbReference type="Gene3D" id="3.30.70.1070">
    <property type="entry name" value="Sporulation related repeat"/>
    <property type="match status" value="1"/>
</dbReference>
<comment type="caution">
    <text evidence="2">The sequence shown here is derived from an EMBL/GenBank/DDBJ whole genome shotgun (WGS) entry which is preliminary data.</text>
</comment>
<dbReference type="STRING" id="1123037.GCA_000425305_00133"/>
<name>A0A5C7BBD0_9FLAO</name>
<organism evidence="2 3">
    <name type="scientific">Psychroserpens burtonensis</name>
    <dbReference type="NCBI Taxonomy" id="49278"/>
    <lineage>
        <taxon>Bacteria</taxon>
        <taxon>Pseudomonadati</taxon>
        <taxon>Bacteroidota</taxon>
        <taxon>Flavobacteriia</taxon>
        <taxon>Flavobacteriales</taxon>
        <taxon>Flavobacteriaceae</taxon>
        <taxon>Psychroserpens</taxon>
    </lineage>
</organism>
<feature type="domain" description="SPOR" evidence="1">
    <location>
        <begin position="237"/>
        <end position="314"/>
    </location>
</feature>
<evidence type="ECO:0000259" key="1">
    <source>
        <dbReference type="PROSITE" id="PS51724"/>
    </source>
</evidence>
<dbReference type="Pfam" id="PF18174">
    <property type="entry name" value="HU-CCDC81_bac_1"/>
    <property type="match status" value="1"/>
</dbReference>
<dbReference type="Pfam" id="PF18175">
    <property type="entry name" value="HU-CCDC81_bac_2"/>
    <property type="match status" value="1"/>
</dbReference>
<proteinExistence type="predicted"/>
<dbReference type="PROSITE" id="PS51724">
    <property type="entry name" value="SPOR"/>
    <property type="match status" value="1"/>
</dbReference>
<dbReference type="Pfam" id="PF05036">
    <property type="entry name" value="SPOR"/>
    <property type="match status" value="1"/>
</dbReference>
<reference evidence="2 3" key="1">
    <citation type="submission" date="2019-08" db="EMBL/GenBank/DDBJ databases">
        <title>Genome of Psychroserpens burtonensis ACAM 167.</title>
        <authorList>
            <person name="Bowman J.P."/>
        </authorList>
    </citation>
    <scope>NUCLEOTIDE SEQUENCE [LARGE SCALE GENOMIC DNA]</scope>
    <source>
        <strain evidence="2 3">ACAM 167</strain>
    </source>
</reference>